<name>A0A268ESZ9_9BACL</name>
<dbReference type="AlphaFoldDB" id="A0A268ESZ9"/>
<dbReference type="RefSeq" id="WP_095265601.1">
    <property type="nucleotide sequence ID" value="NZ_NPBY01000039.1"/>
</dbReference>
<dbReference type="EMBL" id="NPBY01000039">
    <property type="protein sequence ID" value="PAD76257.1"/>
    <property type="molecule type" value="Genomic_DNA"/>
</dbReference>
<dbReference type="PANTHER" id="PTHR33383">
    <property type="entry name" value="MEMBRANE PROTEIN INSERTION EFFICIENCY FACTOR-RELATED"/>
    <property type="match status" value="1"/>
</dbReference>
<comment type="caution">
    <text evidence="2">The sequence shown here is derived from an EMBL/GenBank/DDBJ whole genome shotgun (WGS) entry which is preliminary data.</text>
</comment>
<dbReference type="InterPro" id="IPR002696">
    <property type="entry name" value="Membr_insert_effic_factor_YidD"/>
</dbReference>
<accession>A0A268ESZ9</accession>
<proteinExistence type="predicted"/>
<dbReference type="Pfam" id="PF01809">
    <property type="entry name" value="YidD"/>
    <property type="match status" value="1"/>
</dbReference>
<feature type="transmembrane region" description="Helical" evidence="1">
    <location>
        <begin position="84"/>
        <end position="101"/>
    </location>
</feature>
<feature type="transmembrane region" description="Helical" evidence="1">
    <location>
        <begin position="53"/>
        <end position="72"/>
    </location>
</feature>
<sequence length="170" mass="19308">MNKPHSTGPIFKSFPTEQELAALVSPEGGDSSDPRSIHYTRVHQIPVILWRRVFFQIAIPLLVCAFLFWFLYEWTYSVQPQNAGGLAGIATLICLLLYAGARAKAILIWLVQVYQRYAPVEVRNRCRFEPSCSVYMIQALEKYGVLKGLYRGSKRLRRCNASGGGYDYLP</sequence>
<keyword evidence="1" id="KW-1133">Transmembrane helix</keyword>
<protein>
    <recommendedName>
        <fullName evidence="4">Membrane protein insertion efficiency factor YidD</fullName>
    </recommendedName>
</protein>
<evidence type="ECO:0000256" key="1">
    <source>
        <dbReference type="SAM" id="Phobius"/>
    </source>
</evidence>
<keyword evidence="1" id="KW-0812">Transmembrane</keyword>
<dbReference type="NCBIfam" id="TIGR00278">
    <property type="entry name" value="membrane protein insertion efficiency factor YidD"/>
    <property type="match status" value="1"/>
</dbReference>
<keyword evidence="1" id="KW-0472">Membrane</keyword>
<evidence type="ECO:0000313" key="3">
    <source>
        <dbReference type="Proteomes" id="UP000215596"/>
    </source>
</evidence>
<evidence type="ECO:0008006" key="4">
    <source>
        <dbReference type="Google" id="ProtNLM"/>
    </source>
</evidence>
<dbReference type="SMART" id="SM01234">
    <property type="entry name" value="Haemolytic"/>
    <property type="match status" value="1"/>
</dbReference>
<dbReference type="OrthoDB" id="9801753at2"/>
<reference evidence="2 3" key="1">
    <citation type="submission" date="2017-07" db="EMBL/GenBank/DDBJ databases">
        <title>Isolation and whole genome analysis of endospore-forming bacteria from heroin.</title>
        <authorList>
            <person name="Kalinowski J."/>
            <person name="Ahrens B."/>
            <person name="Al-Dilaimi A."/>
            <person name="Winkler A."/>
            <person name="Wibberg D."/>
            <person name="Schleenbecker U."/>
            <person name="Ruckert C."/>
            <person name="Wolfel R."/>
            <person name="Grass G."/>
        </authorList>
    </citation>
    <scope>NUCLEOTIDE SEQUENCE [LARGE SCALE GENOMIC DNA]</scope>
    <source>
        <strain evidence="2 3">7537-G1</strain>
    </source>
</reference>
<dbReference type="Proteomes" id="UP000215596">
    <property type="component" value="Unassembled WGS sequence"/>
</dbReference>
<organism evidence="2 3">
    <name type="scientific">Paenibacillus campinasensis</name>
    <dbReference type="NCBI Taxonomy" id="66347"/>
    <lineage>
        <taxon>Bacteria</taxon>
        <taxon>Bacillati</taxon>
        <taxon>Bacillota</taxon>
        <taxon>Bacilli</taxon>
        <taxon>Bacillales</taxon>
        <taxon>Paenibacillaceae</taxon>
        <taxon>Paenibacillus</taxon>
    </lineage>
</organism>
<gene>
    <name evidence="2" type="ORF">CHH67_12895</name>
</gene>
<dbReference type="PANTHER" id="PTHR33383:SF1">
    <property type="entry name" value="MEMBRANE PROTEIN INSERTION EFFICIENCY FACTOR-RELATED"/>
    <property type="match status" value="1"/>
</dbReference>
<evidence type="ECO:0000313" key="2">
    <source>
        <dbReference type="EMBL" id="PAD76257.1"/>
    </source>
</evidence>